<dbReference type="PROSITE" id="PS00678">
    <property type="entry name" value="WD_REPEATS_1"/>
    <property type="match status" value="2"/>
</dbReference>
<dbReference type="PANTHER" id="PTHR12296:SF21">
    <property type="entry name" value="DENN DOMAIN-CONTAINING PROTEIN 3"/>
    <property type="match status" value="1"/>
</dbReference>
<keyword evidence="7" id="KW-1185">Reference proteome</keyword>
<dbReference type="CDD" id="cd00200">
    <property type="entry name" value="WD40"/>
    <property type="match status" value="1"/>
</dbReference>
<dbReference type="Proteomes" id="UP000053237">
    <property type="component" value="Unassembled WGS sequence"/>
</dbReference>
<feature type="compositionally biased region" description="Polar residues" evidence="4">
    <location>
        <begin position="1004"/>
        <end position="1026"/>
    </location>
</feature>
<dbReference type="STRING" id="65357.A0A024G4E6"/>
<dbReference type="EMBL" id="CAIX01000024">
    <property type="protein sequence ID" value="CCI41734.1"/>
    <property type="molecule type" value="Genomic_DNA"/>
</dbReference>
<dbReference type="InterPro" id="IPR035892">
    <property type="entry name" value="C2_domain_sf"/>
</dbReference>
<feature type="region of interest" description="Disordered" evidence="4">
    <location>
        <begin position="1004"/>
        <end position="1031"/>
    </location>
</feature>
<dbReference type="Gene3D" id="3.40.50.11500">
    <property type="match status" value="1"/>
</dbReference>
<dbReference type="SMART" id="SM00320">
    <property type="entry name" value="WD40"/>
    <property type="match status" value="8"/>
</dbReference>
<dbReference type="InterPro" id="IPR001680">
    <property type="entry name" value="WD40_rpt"/>
</dbReference>
<name>A0A024G4E6_9STRA</name>
<dbReference type="InterPro" id="IPR020472">
    <property type="entry name" value="WD40_PAC1"/>
</dbReference>
<dbReference type="Gene3D" id="2.130.10.10">
    <property type="entry name" value="YVTN repeat-like/Quinoprotein amine dehydrogenase"/>
    <property type="match status" value="2"/>
</dbReference>
<dbReference type="SUPFAM" id="SSF49562">
    <property type="entry name" value="C2 domain (Calcium/lipid-binding domain, CaLB)"/>
    <property type="match status" value="1"/>
</dbReference>
<proteinExistence type="predicted"/>
<evidence type="ECO:0000256" key="1">
    <source>
        <dbReference type="ARBA" id="ARBA00022574"/>
    </source>
</evidence>
<dbReference type="SUPFAM" id="SSF50978">
    <property type="entry name" value="WD40 repeat-like"/>
    <property type="match status" value="1"/>
</dbReference>
<dbReference type="InterPro" id="IPR001194">
    <property type="entry name" value="cDENN_dom"/>
</dbReference>
<dbReference type="InterPro" id="IPR015943">
    <property type="entry name" value="WD40/YVTN_repeat-like_dom_sf"/>
</dbReference>
<accession>A0A024G4E6</accession>
<feature type="repeat" description="WD" evidence="3">
    <location>
        <begin position="1602"/>
        <end position="1635"/>
    </location>
</feature>
<feature type="repeat" description="WD" evidence="3">
    <location>
        <begin position="1772"/>
        <end position="1806"/>
    </location>
</feature>
<dbReference type="InterPro" id="IPR036322">
    <property type="entry name" value="WD40_repeat_dom_sf"/>
</dbReference>
<dbReference type="InterPro" id="IPR043153">
    <property type="entry name" value="DENN_C"/>
</dbReference>
<feature type="domain" description="UDENN" evidence="5">
    <location>
        <begin position="337"/>
        <end position="815"/>
    </location>
</feature>
<dbReference type="GO" id="GO:0032483">
    <property type="term" value="P:regulation of Rab protein signal transduction"/>
    <property type="evidence" value="ECO:0007669"/>
    <property type="project" value="TreeGrafter"/>
</dbReference>
<feature type="repeat" description="WD" evidence="3">
    <location>
        <begin position="1687"/>
        <end position="1722"/>
    </location>
</feature>
<organism evidence="6 7">
    <name type="scientific">Albugo candida</name>
    <dbReference type="NCBI Taxonomy" id="65357"/>
    <lineage>
        <taxon>Eukaryota</taxon>
        <taxon>Sar</taxon>
        <taxon>Stramenopiles</taxon>
        <taxon>Oomycota</taxon>
        <taxon>Peronosporomycetes</taxon>
        <taxon>Albuginales</taxon>
        <taxon>Albuginaceae</taxon>
        <taxon>Albugo</taxon>
    </lineage>
</organism>
<evidence type="ECO:0000313" key="6">
    <source>
        <dbReference type="EMBL" id="CCI41734.1"/>
    </source>
</evidence>
<dbReference type="PROSITE" id="PS50082">
    <property type="entry name" value="WD_REPEATS_2"/>
    <property type="match status" value="6"/>
</dbReference>
<comment type="caution">
    <text evidence="6">The sequence shown here is derived from an EMBL/GenBank/DDBJ whole genome shotgun (WGS) entry which is preliminary data.</text>
</comment>
<sequence length="1806" mass="203728">MHEKELVLSQLSPHTASEVTCALASAALTDAQAQLHKEGDLRVRVLKLSRTLTNSERNETHRNSLINGVATIFGRRAWKRFNHRTERTEGPLHSFGRLRLTNHLKKQSQCRPSEAISVLLRVVKPTDNREGHSTKEKTAFMSSRSAWVSKIRDKERSIILTSTASLDDVASSDLLWDEEFIFENIDSCGELQLFCVDRLLNEPHFHLPMRGKDIASCNGFLGRVGISLNRLPPYEEIEQWYPVATRDVNASLVFALRVSVCYTPRNLTQVRFRSLSVPELMEHTNFTENDRYASRKRFSNISFDRHDNVSEANNVISDLRMNSKDPETRLQNGVIDYVLIVGSGKNETSAHIAGESSILFRYPPSDRQHFRLPTKIEWFCQPNGPQVVNQQKRPISHMSSFLLSGGSDGLSRSFGICLNVYQRCQCFECIRERNADVFWHATCICLITRIPLLEQVRTCLLALVHTWITDNVTSIRNPLHPRHLEQYMVDLCHGILQPVRGVYGVQFTMSTSTITMLLPSVTSRHPLSVLETIRSKTPSSLPLFPAVDEHRCIPTDSMQALFPPVAYTLAPLFALFNVREIIDIVALTLLEYRIVIHSTNMAVLCPVAEAICTLLYPFRWQHPYVPVLPRYLLDYLQAPLPYILGLHSSWLPMSMETSLPEHLVLVDCDCGCVTIPENESSCYTTQRSDFHRLLPSKLTRQLTTRLASILTVNSDAPAGFHADPSNAQEATETYAWSDQIEQRIRLEFVIFHATVFMGYRDCLFFVNHKLPVFNKHRFVTSCLIDSEVFAFVSRLLCTQSFQTFLENHNSAEMDTFHSLYVKLVRSSALHHGTGDIEASLDLNVLLKRAWYPDVDTGFLYPFYTSTIGMQRAPTTPIYTMPSLDPPASQSRERDILKDGERVSAESQSNSNHTQSDNAISLWEQSLQTIAEIDRMLDTRSDVPSATAFDEESLHGHLIRLFSLEINALDGWERDMKAFRTIAPEHLCECFQIDADALHSVLESQRPPSKLQKQNPCGDSKSSNSSDMRLHSPIPISTAMNASWSKRHTSPLEQRIEQLLYKSLTAIFSSDVSLPHDELNSCELHFRHEYARDLFVLILMQPGHRFVEQLTPENGNPSTPWNTSTHSDYYHSRTYVQNSTTWYNPKGSGSCIGEQGFNILVRLSSYLMNECHLHEDFHTARRMLKVASHYYHMLDEKKSSSGFARKEYLVTALKLCPICQSLDMWQHAFTHDLQEAMLSEPNDTSDSLTTLKSRQSQLKNVSDQVFFSVSGNLIYSMLMVQVSPRHVQSFVSVMCTAYDKTDELANTLKKLVENVSRALELSKSSEKIRHTSMQTSTRCEKPPSPLRYDLDTVIQRKVSSCPDPLPYPTPTAWSPRMDSCEETQTRRNASVLQNLRADGTRVVHHCYTPILCMAVLPDRVVCGLSTGTVIACDPYTCTQTSRNTVTDSNILHLDSHLDAVRTLQTRDDLVVSGSQDGTLCVWSFSNSVRRRGLLHFFSPPTHSEPMSTDSRLRHPHAPFSSFHKEHKISPSSSSYPTTSLSYHSIDTNEISRKCLLLCGHKGPITCAELGASVTTDRTLLFSGSQDTTIRIWETSKPTPLATFRNHTGSLSCLRFLPYRDHLVSGCSSHRLKIWDLGALVLKHDFIAHHGGLRDIQATGDRLITAANDRTAKVWDLHFRSGHQCTHALGDHSGPVTCIAIGGPAEFNICTGSSDGIVRIWDLRYLSKGPHFAQQCHRGAITCLQRDFTKLISAGEDGALCAMNIRTGICLKQVKAHISGITSLALIHSVVFSASWDGSVCLWSLDVE</sequence>
<keyword evidence="1 3" id="KW-0853">WD repeat</keyword>
<dbReference type="Pfam" id="PF03456">
    <property type="entry name" value="uDENN"/>
    <property type="match status" value="1"/>
</dbReference>
<dbReference type="Pfam" id="PF02141">
    <property type="entry name" value="DENN"/>
    <property type="match status" value="1"/>
</dbReference>
<dbReference type="PROSITE" id="PS50294">
    <property type="entry name" value="WD_REPEATS_REGION"/>
    <property type="match status" value="4"/>
</dbReference>
<dbReference type="PROSITE" id="PS50211">
    <property type="entry name" value="DENN"/>
    <property type="match status" value="1"/>
</dbReference>
<feature type="repeat" description="WD" evidence="3">
    <location>
        <begin position="1452"/>
        <end position="1485"/>
    </location>
</feature>
<keyword evidence="2" id="KW-0677">Repeat</keyword>
<dbReference type="InterPro" id="IPR051696">
    <property type="entry name" value="DENN_Domain_GEFs"/>
</dbReference>
<gene>
    <name evidence="6" type="ORF">BN9_025180</name>
</gene>
<evidence type="ECO:0000259" key="5">
    <source>
        <dbReference type="PROSITE" id="PS50211"/>
    </source>
</evidence>
<dbReference type="GO" id="GO:0031410">
    <property type="term" value="C:cytoplasmic vesicle"/>
    <property type="evidence" value="ECO:0007669"/>
    <property type="project" value="TreeGrafter"/>
</dbReference>
<dbReference type="InParanoid" id="A0A024G4E6"/>
<dbReference type="SMART" id="SM00800">
    <property type="entry name" value="uDENN"/>
    <property type="match status" value="1"/>
</dbReference>
<evidence type="ECO:0000256" key="3">
    <source>
        <dbReference type="PROSITE-ProRule" id="PRU00221"/>
    </source>
</evidence>
<feature type="repeat" description="WD" evidence="3">
    <location>
        <begin position="1644"/>
        <end position="1675"/>
    </location>
</feature>
<evidence type="ECO:0000256" key="2">
    <source>
        <dbReference type="ARBA" id="ARBA00022737"/>
    </source>
</evidence>
<evidence type="ECO:0000313" key="7">
    <source>
        <dbReference type="Proteomes" id="UP000053237"/>
    </source>
</evidence>
<dbReference type="SMART" id="SM00799">
    <property type="entry name" value="DENN"/>
    <property type="match status" value="1"/>
</dbReference>
<evidence type="ECO:0000256" key="4">
    <source>
        <dbReference type="SAM" id="MobiDB-lite"/>
    </source>
</evidence>
<dbReference type="InterPro" id="IPR005113">
    <property type="entry name" value="uDENN_dom"/>
</dbReference>
<reference evidence="6 7" key="1">
    <citation type="submission" date="2012-05" db="EMBL/GenBank/DDBJ databases">
        <title>Recombination and specialization in a pathogen metapopulation.</title>
        <authorList>
            <person name="Gardiner A."/>
            <person name="Kemen E."/>
            <person name="Schultz-Larsen T."/>
            <person name="MacLean D."/>
            <person name="Van Oosterhout C."/>
            <person name="Jones J.D.G."/>
        </authorList>
    </citation>
    <scope>NUCLEOTIDE SEQUENCE [LARGE SCALE GENOMIC DNA]</scope>
    <source>
        <strain evidence="6 7">Ac Nc2</strain>
    </source>
</reference>
<dbReference type="PRINTS" id="PR00320">
    <property type="entry name" value="GPROTEINBRPT"/>
</dbReference>
<dbReference type="InterPro" id="IPR019775">
    <property type="entry name" value="WD40_repeat_CS"/>
</dbReference>
<dbReference type="Gene3D" id="3.30.450.200">
    <property type="match status" value="1"/>
</dbReference>
<dbReference type="Pfam" id="PF00400">
    <property type="entry name" value="WD40"/>
    <property type="match status" value="6"/>
</dbReference>
<feature type="repeat" description="WD" evidence="3">
    <location>
        <begin position="1556"/>
        <end position="1601"/>
    </location>
</feature>
<dbReference type="InterPro" id="IPR037516">
    <property type="entry name" value="Tripartite_DENN"/>
</dbReference>
<dbReference type="SUPFAM" id="SSF50960">
    <property type="entry name" value="TolB, C-terminal domain"/>
    <property type="match status" value="1"/>
</dbReference>
<dbReference type="OrthoDB" id="75250at2759"/>
<dbReference type="PANTHER" id="PTHR12296">
    <property type="entry name" value="DENN DOMAIN-CONTAINING PROTEIN 4"/>
    <property type="match status" value="1"/>
</dbReference>
<protein>
    <recommendedName>
        <fullName evidence="5">UDENN domain-containing protein</fullName>
    </recommendedName>
</protein>